<dbReference type="InterPro" id="IPR012334">
    <property type="entry name" value="Pectin_lyas_fold"/>
</dbReference>
<name>X1FSP8_9ZZZZ</name>
<reference evidence="4" key="1">
    <citation type="journal article" date="2014" name="Front. Microbiol.">
        <title>High frequency of phylogenetically diverse reductive dehalogenase-homologous genes in deep subseafloor sedimentary metagenomes.</title>
        <authorList>
            <person name="Kawai M."/>
            <person name="Futagami T."/>
            <person name="Toyoda A."/>
            <person name="Takaki Y."/>
            <person name="Nishi S."/>
            <person name="Hori S."/>
            <person name="Arai W."/>
            <person name="Tsubouchi T."/>
            <person name="Morono Y."/>
            <person name="Uchiyama I."/>
            <person name="Ito T."/>
            <person name="Fujiyama A."/>
            <person name="Inagaki F."/>
            <person name="Takami H."/>
        </authorList>
    </citation>
    <scope>NUCLEOTIDE SEQUENCE</scope>
    <source>
        <strain evidence="4">Expedition CK06-06</strain>
    </source>
</reference>
<dbReference type="GO" id="GO:0005975">
    <property type="term" value="P:carbohydrate metabolic process"/>
    <property type="evidence" value="ECO:0007669"/>
    <property type="project" value="InterPro"/>
</dbReference>
<dbReference type="InterPro" id="IPR000743">
    <property type="entry name" value="Glyco_hydro_28"/>
</dbReference>
<dbReference type="PANTHER" id="PTHR31339">
    <property type="entry name" value="PECTIN LYASE-RELATED"/>
    <property type="match status" value="1"/>
</dbReference>
<dbReference type="InterPro" id="IPR051801">
    <property type="entry name" value="GH28_Enzymes"/>
</dbReference>
<feature type="non-terminal residue" evidence="4">
    <location>
        <position position="1"/>
    </location>
</feature>
<dbReference type="EMBL" id="BARU01024351">
    <property type="protein sequence ID" value="GAH48701.1"/>
    <property type="molecule type" value="Genomic_DNA"/>
</dbReference>
<evidence type="ECO:0008006" key="5">
    <source>
        <dbReference type="Google" id="ProtNLM"/>
    </source>
</evidence>
<comment type="similarity">
    <text evidence="1">Belongs to the glycosyl hydrolase 28 family.</text>
</comment>
<dbReference type="GO" id="GO:0004650">
    <property type="term" value="F:polygalacturonase activity"/>
    <property type="evidence" value="ECO:0007669"/>
    <property type="project" value="InterPro"/>
</dbReference>
<evidence type="ECO:0000256" key="2">
    <source>
        <dbReference type="ARBA" id="ARBA00022801"/>
    </source>
</evidence>
<proteinExistence type="inferred from homology"/>
<dbReference type="Gene3D" id="2.160.20.10">
    <property type="entry name" value="Single-stranded right-handed beta-helix, Pectin lyase-like"/>
    <property type="match status" value="1"/>
</dbReference>
<dbReference type="AlphaFoldDB" id="X1FSP8"/>
<dbReference type="SMART" id="SM00710">
    <property type="entry name" value="PbH1"/>
    <property type="match status" value="5"/>
</dbReference>
<accession>X1FSP8</accession>
<sequence length="275" mass="30231">PINCRNVVVNKVTIENHAISPNTDGINPSSCKNVHISDCHIDVGDDCIAIKSGTEKCNNLIPCENITISNCTMVHGHGGVVIGSEMSGDIRNVVISNCVFEGTDRGIRIKSRRGRGGVVEDIRVNNIVMKRVICPFIINLYYYCGEGGKDKIVWDKNEYPVNEGTPVIRRIHFSNITARGIIATAAFIYGLPEMPVEDITFDNVSVNLAEDSAFAIPAMMSHLKPINHQGFYCNNFRNIKFNNIKIGGHEGPAFEMIKGKNIEFTGCEVENCGNS</sequence>
<dbReference type="SUPFAM" id="SSF51126">
    <property type="entry name" value="Pectin lyase-like"/>
    <property type="match status" value="1"/>
</dbReference>
<comment type="caution">
    <text evidence="4">The sequence shown here is derived from an EMBL/GenBank/DDBJ whole genome shotgun (WGS) entry which is preliminary data.</text>
</comment>
<dbReference type="Pfam" id="PF00295">
    <property type="entry name" value="Glyco_hydro_28"/>
    <property type="match status" value="1"/>
</dbReference>
<evidence type="ECO:0000256" key="1">
    <source>
        <dbReference type="ARBA" id="ARBA00008834"/>
    </source>
</evidence>
<keyword evidence="2" id="KW-0378">Hydrolase</keyword>
<organism evidence="4">
    <name type="scientific">marine sediment metagenome</name>
    <dbReference type="NCBI Taxonomy" id="412755"/>
    <lineage>
        <taxon>unclassified sequences</taxon>
        <taxon>metagenomes</taxon>
        <taxon>ecological metagenomes</taxon>
    </lineage>
</organism>
<evidence type="ECO:0000256" key="3">
    <source>
        <dbReference type="ARBA" id="ARBA00023295"/>
    </source>
</evidence>
<dbReference type="PROSITE" id="PS00502">
    <property type="entry name" value="POLYGALACTURONASE"/>
    <property type="match status" value="1"/>
</dbReference>
<dbReference type="InterPro" id="IPR011050">
    <property type="entry name" value="Pectin_lyase_fold/virulence"/>
</dbReference>
<protein>
    <recommendedName>
        <fullName evidence="5">Glycoside hydrolase family 28 protein</fullName>
    </recommendedName>
</protein>
<keyword evidence="3" id="KW-0326">Glycosidase</keyword>
<feature type="non-terminal residue" evidence="4">
    <location>
        <position position="275"/>
    </location>
</feature>
<gene>
    <name evidence="4" type="ORF">S03H2_39397</name>
</gene>
<dbReference type="PANTHER" id="PTHR31339:SF9">
    <property type="entry name" value="PLASMIN AND FIBRONECTIN-BINDING PROTEIN A"/>
    <property type="match status" value="1"/>
</dbReference>
<evidence type="ECO:0000313" key="4">
    <source>
        <dbReference type="EMBL" id="GAH48701.1"/>
    </source>
</evidence>
<dbReference type="InterPro" id="IPR006626">
    <property type="entry name" value="PbH1"/>
</dbReference>